<dbReference type="OrthoDB" id="9808408at2"/>
<dbReference type="Pfam" id="PF00072">
    <property type="entry name" value="Response_reg"/>
    <property type="match status" value="1"/>
</dbReference>
<dbReference type="InterPro" id="IPR005467">
    <property type="entry name" value="His_kinase_dom"/>
</dbReference>
<evidence type="ECO:0000256" key="1">
    <source>
        <dbReference type="ARBA" id="ARBA00000085"/>
    </source>
</evidence>
<dbReference type="GO" id="GO:0000155">
    <property type="term" value="F:phosphorelay sensor kinase activity"/>
    <property type="evidence" value="ECO:0007669"/>
    <property type="project" value="InterPro"/>
</dbReference>
<dbReference type="Pfam" id="PF00512">
    <property type="entry name" value="HisKA"/>
    <property type="match status" value="1"/>
</dbReference>
<dbReference type="Gene3D" id="3.30.565.10">
    <property type="entry name" value="Histidine kinase-like ATPase, C-terminal domain"/>
    <property type="match status" value="1"/>
</dbReference>
<name>A0A2S8FVQ6_9BACT</name>
<dbReference type="InterPro" id="IPR004358">
    <property type="entry name" value="Sig_transdc_His_kin-like_C"/>
</dbReference>
<evidence type="ECO:0000313" key="9">
    <source>
        <dbReference type="EMBL" id="PQO36258.1"/>
    </source>
</evidence>
<dbReference type="CDD" id="cd00156">
    <property type="entry name" value="REC"/>
    <property type="match status" value="1"/>
</dbReference>
<feature type="domain" description="Histidine kinase" evidence="7">
    <location>
        <begin position="142"/>
        <end position="355"/>
    </location>
</feature>
<proteinExistence type="predicted"/>
<keyword evidence="4" id="KW-0808">Transferase</keyword>
<dbReference type="InterPro" id="IPR003594">
    <property type="entry name" value="HATPase_dom"/>
</dbReference>
<evidence type="ECO:0000256" key="2">
    <source>
        <dbReference type="ARBA" id="ARBA00012438"/>
    </source>
</evidence>
<dbReference type="InterPro" id="IPR011006">
    <property type="entry name" value="CheY-like_superfamily"/>
</dbReference>
<dbReference type="PROSITE" id="PS50110">
    <property type="entry name" value="RESPONSE_REGULATORY"/>
    <property type="match status" value="1"/>
</dbReference>
<dbReference type="RefSeq" id="WP_105329548.1">
    <property type="nucleotide sequence ID" value="NZ_PUHY01000006.1"/>
</dbReference>
<dbReference type="Pfam" id="PF02518">
    <property type="entry name" value="HATPase_c"/>
    <property type="match status" value="1"/>
</dbReference>
<gene>
    <name evidence="9" type="ORF">C5Y83_10110</name>
</gene>
<dbReference type="EMBL" id="PUHY01000006">
    <property type="protein sequence ID" value="PQO36258.1"/>
    <property type="molecule type" value="Genomic_DNA"/>
</dbReference>
<comment type="catalytic activity">
    <reaction evidence="1">
        <text>ATP + protein L-histidine = ADP + protein N-phospho-L-histidine.</text>
        <dbReference type="EC" id="2.7.13.3"/>
    </reaction>
</comment>
<evidence type="ECO:0000313" key="10">
    <source>
        <dbReference type="Proteomes" id="UP000238322"/>
    </source>
</evidence>
<keyword evidence="3 6" id="KW-0597">Phosphoprotein</keyword>
<dbReference type="InterPro" id="IPR052162">
    <property type="entry name" value="Sensor_kinase/Photoreceptor"/>
</dbReference>
<evidence type="ECO:0000259" key="7">
    <source>
        <dbReference type="PROSITE" id="PS50109"/>
    </source>
</evidence>
<dbReference type="Gene3D" id="1.10.287.130">
    <property type="match status" value="1"/>
</dbReference>
<organism evidence="9 10">
    <name type="scientific">Blastopirellula marina</name>
    <dbReference type="NCBI Taxonomy" id="124"/>
    <lineage>
        <taxon>Bacteria</taxon>
        <taxon>Pseudomonadati</taxon>
        <taxon>Planctomycetota</taxon>
        <taxon>Planctomycetia</taxon>
        <taxon>Pirellulales</taxon>
        <taxon>Pirellulaceae</taxon>
        <taxon>Blastopirellula</taxon>
    </lineage>
</organism>
<sequence>MRFLTIDDSIADARVLQAMLIQACPAGFESVHVLSGEEGFEQIQENNFDCVFLDYRLEDSDHWEFLQKIREAGNDVPIIAISGAGNEQIAVEGLKLGAQDYLVKDSVTAETVHRALTNAIEKVRLSRELAKRQKELRDFAHMAAHDLQAPLRRITQLSEFLKEDLEGKLDETCATNVDLIGTNARRLQALVQSLIEFARNGSLESRRQEVSLDQVRDAALFNLDLQIRESGATIQSEPLPNVTGDDATLTLLFQNLISNAIKFRGVEAPRIRISAQREERQWKISISDNGIGISKEYLEGVFAPFRRLHAQREYEGSGIGLATCQKIVEQHDGQIWVESEPDQGSTFYFTIPDPST</sequence>
<dbReference type="InterPro" id="IPR001789">
    <property type="entry name" value="Sig_transdc_resp-reg_receiver"/>
</dbReference>
<dbReference type="Proteomes" id="UP000238322">
    <property type="component" value="Unassembled WGS sequence"/>
</dbReference>
<reference evidence="9 10" key="1">
    <citation type="submission" date="2018-02" db="EMBL/GenBank/DDBJ databases">
        <title>Comparative genomes isolates from brazilian mangrove.</title>
        <authorList>
            <person name="Araujo J.E."/>
            <person name="Taketani R.G."/>
            <person name="Silva M.C.P."/>
            <person name="Loureco M.V."/>
            <person name="Andreote F.D."/>
        </authorList>
    </citation>
    <scope>NUCLEOTIDE SEQUENCE [LARGE SCALE GENOMIC DNA]</scope>
    <source>
        <strain evidence="9 10">Hex-1 MGV</strain>
    </source>
</reference>
<dbReference type="SMART" id="SM00387">
    <property type="entry name" value="HATPase_c"/>
    <property type="match status" value="1"/>
</dbReference>
<evidence type="ECO:0000256" key="4">
    <source>
        <dbReference type="ARBA" id="ARBA00022679"/>
    </source>
</evidence>
<dbReference type="PRINTS" id="PR00344">
    <property type="entry name" value="BCTRLSENSOR"/>
</dbReference>
<feature type="domain" description="Response regulatory" evidence="8">
    <location>
        <begin position="2"/>
        <end position="119"/>
    </location>
</feature>
<dbReference type="SMART" id="SM00388">
    <property type="entry name" value="HisKA"/>
    <property type="match status" value="1"/>
</dbReference>
<dbReference type="SMART" id="SM00448">
    <property type="entry name" value="REC"/>
    <property type="match status" value="1"/>
</dbReference>
<evidence type="ECO:0000259" key="8">
    <source>
        <dbReference type="PROSITE" id="PS50110"/>
    </source>
</evidence>
<dbReference type="InterPro" id="IPR036890">
    <property type="entry name" value="HATPase_C_sf"/>
</dbReference>
<dbReference type="CDD" id="cd00082">
    <property type="entry name" value="HisKA"/>
    <property type="match status" value="1"/>
</dbReference>
<dbReference type="EC" id="2.7.13.3" evidence="2"/>
<evidence type="ECO:0000256" key="6">
    <source>
        <dbReference type="PROSITE-ProRule" id="PRU00169"/>
    </source>
</evidence>
<dbReference type="PANTHER" id="PTHR43304:SF1">
    <property type="entry name" value="PAC DOMAIN-CONTAINING PROTEIN"/>
    <property type="match status" value="1"/>
</dbReference>
<dbReference type="FunFam" id="3.30.565.10:FF:000006">
    <property type="entry name" value="Sensor histidine kinase WalK"/>
    <property type="match status" value="1"/>
</dbReference>
<dbReference type="PROSITE" id="PS50109">
    <property type="entry name" value="HIS_KIN"/>
    <property type="match status" value="1"/>
</dbReference>
<keyword evidence="5" id="KW-0418">Kinase</keyword>
<comment type="caution">
    <text evidence="9">The sequence shown here is derived from an EMBL/GenBank/DDBJ whole genome shotgun (WGS) entry which is preliminary data.</text>
</comment>
<accession>A0A2S8FVQ6</accession>
<dbReference type="Gene3D" id="3.40.50.2300">
    <property type="match status" value="1"/>
</dbReference>
<evidence type="ECO:0000256" key="5">
    <source>
        <dbReference type="ARBA" id="ARBA00022777"/>
    </source>
</evidence>
<dbReference type="InterPro" id="IPR003661">
    <property type="entry name" value="HisK_dim/P_dom"/>
</dbReference>
<dbReference type="AlphaFoldDB" id="A0A2S8FVQ6"/>
<dbReference type="PANTHER" id="PTHR43304">
    <property type="entry name" value="PHYTOCHROME-LIKE PROTEIN CPH1"/>
    <property type="match status" value="1"/>
</dbReference>
<evidence type="ECO:0000256" key="3">
    <source>
        <dbReference type="ARBA" id="ARBA00022553"/>
    </source>
</evidence>
<feature type="modified residue" description="4-aspartylphosphate" evidence="6">
    <location>
        <position position="54"/>
    </location>
</feature>
<dbReference type="SUPFAM" id="SSF55874">
    <property type="entry name" value="ATPase domain of HSP90 chaperone/DNA topoisomerase II/histidine kinase"/>
    <property type="match status" value="1"/>
</dbReference>
<dbReference type="SUPFAM" id="SSF52172">
    <property type="entry name" value="CheY-like"/>
    <property type="match status" value="1"/>
</dbReference>
<protein>
    <recommendedName>
        <fullName evidence="2">histidine kinase</fullName>
        <ecNumber evidence="2">2.7.13.3</ecNumber>
    </recommendedName>
</protein>